<organism evidence="2 3">
    <name type="scientific">Thalictrum thalictroides</name>
    <name type="common">Rue-anemone</name>
    <name type="synonym">Anemone thalictroides</name>
    <dbReference type="NCBI Taxonomy" id="46969"/>
    <lineage>
        <taxon>Eukaryota</taxon>
        <taxon>Viridiplantae</taxon>
        <taxon>Streptophyta</taxon>
        <taxon>Embryophyta</taxon>
        <taxon>Tracheophyta</taxon>
        <taxon>Spermatophyta</taxon>
        <taxon>Magnoliopsida</taxon>
        <taxon>Ranunculales</taxon>
        <taxon>Ranunculaceae</taxon>
        <taxon>Thalictroideae</taxon>
        <taxon>Thalictrum</taxon>
    </lineage>
</organism>
<proteinExistence type="predicted"/>
<dbReference type="OrthoDB" id="764273at2759"/>
<dbReference type="Pfam" id="PF03168">
    <property type="entry name" value="LEA_2"/>
    <property type="match status" value="1"/>
</dbReference>
<evidence type="ECO:0000313" key="3">
    <source>
        <dbReference type="Proteomes" id="UP000554482"/>
    </source>
</evidence>
<dbReference type="InterPro" id="IPR055301">
    <property type="entry name" value="Lea14-like_2"/>
</dbReference>
<sequence length="285" mass="32127">MNIDSSSEILSFDVHDESTIRLLPLPEEYNNPPLMSQLTWLTKMDSYPTLVTTTKFFDEFNVWMLKDVNQGKWTKQFTFGVPGYIHLYLSLSSRVLGSLNNGEVIVIEDGDDKGILIIAVVITTLMITAFHIKAPEIKMIRITIPQVLLNNKTVLPSTINVVAELSVKNPNIATFKYGNSTTILYYHGIIVGEAHTPLGQAKARRTHNMTMSIDVITSRFRTDPNFFEDITSGILTMSSYTHLGGRVKIAKIIKKHIDVKLNCTITANIRSQKFVDQKCEKKVSF</sequence>
<dbReference type="EMBL" id="JABWDY010017252">
    <property type="protein sequence ID" value="KAF5195502.1"/>
    <property type="molecule type" value="Genomic_DNA"/>
</dbReference>
<dbReference type="AlphaFoldDB" id="A0A7J6WHF3"/>
<evidence type="ECO:0000313" key="2">
    <source>
        <dbReference type="EMBL" id="KAF5195502.1"/>
    </source>
</evidence>
<keyword evidence="3" id="KW-1185">Reference proteome</keyword>
<dbReference type="InterPro" id="IPR004864">
    <property type="entry name" value="LEA_2"/>
</dbReference>
<gene>
    <name evidence="2" type="ORF">FRX31_014909</name>
</gene>
<feature type="domain" description="Late embryogenesis abundant protein LEA-2 subgroup" evidence="1">
    <location>
        <begin position="165"/>
        <end position="264"/>
    </location>
</feature>
<evidence type="ECO:0000259" key="1">
    <source>
        <dbReference type="Pfam" id="PF03168"/>
    </source>
</evidence>
<dbReference type="Proteomes" id="UP000554482">
    <property type="component" value="Unassembled WGS sequence"/>
</dbReference>
<protein>
    <submittedName>
        <fullName evidence="2">Late embryogenesis abundant (LEA) hydroxyproline-rich glycoprotein family</fullName>
    </submittedName>
</protein>
<reference evidence="2 3" key="1">
    <citation type="submission" date="2020-06" db="EMBL/GenBank/DDBJ databases">
        <title>Transcriptomic and genomic resources for Thalictrum thalictroides and T. hernandezii: Facilitating candidate gene discovery in an emerging model plant lineage.</title>
        <authorList>
            <person name="Arias T."/>
            <person name="Riano-Pachon D.M."/>
            <person name="Di Stilio V.S."/>
        </authorList>
    </citation>
    <scope>NUCLEOTIDE SEQUENCE [LARGE SCALE GENOMIC DNA]</scope>
    <source>
        <strain evidence="3">cv. WT478/WT964</strain>
        <tissue evidence="2">Leaves</tissue>
    </source>
</reference>
<dbReference type="PANTHER" id="PTHR31852">
    <property type="entry name" value="LATE EMBRYOGENESIS ABUNDANT (LEA) HYDROXYPROLINE-RICH GLYCOPROTEIN FAMILY"/>
    <property type="match status" value="1"/>
</dbReference>
<accession>A0A7J6WHF3</accession>
<comment type="caution">
    <text evidence="2">The sequence shown here is derived from an EMBL/GenBank/DDBJ whole genome shotgun (WGS) entry which is preliminary data.</text>
</comment>
<name>A0A7J6WHF3_THATH</name>